<comment type="caution">
    <text evidence="1">The sequence shown here is derived from an EMBL/GenBank/DDBJ whole genome shotgun (WGS) entry which is preliminary data.</text>
</comment>
<dbReference type="Proteomes" id="UP001321473">
    <property type="component" value="Unassembled WGS sequence"/>
</dbReference>
<keyword evidence="2" id="KW-1185">Reference proteome</keyword>
<reference evidence="1 2" key="1">
    <citation type="journal article" date="2023" name="Arcadia Sci">
        <title>De novo assembly of a long-read Amblyomma americanum tick genome.</title>
        <authorList>
            <person name="Chou S."/>
            <person name="Poskanzer K.E."/>
            <person name="Rollins M."/>
            <person name="Thuy-Boun P.S."/>
        </authorList>
    </citation>
    <scope>NUCLEOTIDE SEQUENCE [LARGE SCALE GENOMIC DNA]</scope>
    <source>
        <strain evidence="1">F_SG_1</strain>
        <tissue evidence="1">Salivary glands</tissue>
    </source>
</reference>
<organism evidence="1 2">
    <name type="scientific">Amblyomma americanum</name>
    <name type="common">Lone star tick</name>
    <dbReference type="NCBI Taxonomy" id="6943"/>
    <lineage>
        <taxon>Eukaryota</taxon>
        <taxon>Metazoa</taxon>
        <taxon>Ecdysozoa</taxon>
        <taxon>Arthropoda</taxon>
        <taxon>Chelicerata</taxon>
        <taxon>Arachnida</taxon>
        <taxon>Acari</taxon>
        <taxon>Parasitiformes</taxon>
        <taxon>Ixodida</taxon>
        <taxon>Ixodoidea</taxon>
        <taxon>Ixodidae</taxon>
        <taxon>Amblyomminae</taxon>
        <taxon>Amblyomma</taxon>
    </lineage>
</organism>
<protein>
    <submittedName>
        <fullName evidence="1">Uncharacterized protein</fullName>
    </submittedName>
</protein>
<accession>A0AAQ4E4X6</accession>
<gene>
    <name evidence="1" type="ORF">V5799_013802</name>
</gene>
<evidence type="ECO:0000313" key="2">
    <source>
        <dbReference type="Proteomes" id="UP001321473"/>
    </source>
</evidence>
<name>A0AAQ4E4X6_AMBAM</name>
<dbReference type="EMBL" id="JARKHS020022179">
    <property type="protein sequence ID" value="KAK8769733.1"/>
    <property type="molecule type" value="Genomic_DNA"/>
</dbReference>
<proteinExistence type="predicted"/>
<evidence type="ECO:0000313" key="1">
    <source>
        <dbReference type="EMBL" id="KAK8769733.1"/>
    </source>
</evidence>
<dbReference type="AlphaFoldDB" id="A0AAQ4E4X6"/>
<sequence>MFVAGAHCPFIEYKLRKDLVGTSEESNRHRDVEHGHSRRPAVCGRLLFLYASKWRTSFSTAVFSGSTPSSSWQFTLLARTWAKTLAETSLSAVPETTRSVPQVCKQHLCGGYLLEAESWTSLHEGLCKRVLL</sequence>